<evidence type="ECO:0000313" key="3">
    <source>
        <dbReference type="Proteomes" id="UP001217178"/>
    </source>
</evidence>
<reference evidence="2 3" key="1">
    <citation type="submission" date="2023-02" db="EMBL/GenBank/DDBJ databases">
        <title>Entomopathogenic bacteria.</title>
        <authorList>
            <person name="Machado R.A."/>
        </authorList>
    </citation>
    <scope>NUCLEOTIDE SEQUENCE [LARGE SCALE GENOMIC DNA]</scope>
    <source>
        <strain evidence="2 3">XENO-10</strain>
    </source>
</reference>
<dbReference type="Pfam" id="PF19419">
    <property type="entry name" value="DUF5983"/>
    <property type="match status" value="1"/>
</dbReference>
<name>A0ABT5LGT0_9GAMM</name>
<keyword evidence="3" id="KW-1185">Reference proteome</keyword>
<gene>
    <name evidence="2" type="ORF">PSI23_10885</name>
</gene>
<comment type="caution">
    <text evidence="2">The sequence shown here is derived from an EMBL/GenBank/DDBJ whole genome shotgun (WGS) entry which is preliminary data.</text>
</comment>
<evidence type="ECO:0000259" key="1">
    <source>
        <dbReference type="Pfam" id="PF19419"/>
    </source>
</evidence>
<accession>A0ABT5LGT0</accession>
<protein>
    <recommendedName>
        <fullName evidence="1">DUF5983 domain-containing protein</fullName>
    </recommendedName>
</protein>
<evidence type="ECO:0000313" key="2">
    <source>
        <dbReference type="EMBL" id="MDC9589788.1"/>
    </source>
</evidence>
<proteinExistence type="predicted"/>
<dbReference type="EMBL" id="JAQRFI010000022">
    <property type="protein sequence ID" value="MDC9589788.1"/>
    <property type="molecule type" value="Genomic_DNA"/>
</dbReference>
<organism evidence="2 3">
    <name type="scientific">Xenorhabdus yunnanensis</name>
    <dbReference type="NCBI Taxonomy" id="3025878"/>
    <lineage>
        <taxon>Bacteria</taxon>
        <taxon>Pseudomonadati</taxon>
        <taxon>Pseudomonadota</taxon>
        <taxon>Gammaproteobacteria</taxon>
        <taxon>Enterobacterales</taxon>
        <taxon>Morganellaceae</taxon>
        <taxon>Xenorhabdus</taxon>
    </lineage>
</organism>
<dbReference type="InterPro" id="IPR046025">
    <property type="entry name" value="DUF5983"/>
</dbReference>
<dbReference type="RefSeq" id="WP_273555104.1">
    <property type="nucleotide sequence ID" value="NZ_JAQRFI010000022.1"/>
</dbReference>
<feature type="domain" description="DUF5983" evidence="1">
    <location>
        <begin position="12"/>
        <end position="109"/>
    </location>
</feature>
<dbReference type="Proteomes" id="UP001217178">
    <property type="component" value="Unassembled WGS sequence"/>
</dbReference>
<sequence>MSELQFETRTSAVVSTAHLSQSDIELLTQYSQNAPDEGDMVVRIHKEGVEICLATDVHLECMENIASTLDLSDGFLNNLQRVKETLPDLYSIVFDQDAFLVSGLIEFEW</sequence>